<dbReference type="RefSeq" id="XP_038832900.1">
    <property type="nucleotide sequence ID" value="XM_038976972.1"/>
</dbReference>
<evidence type="ECO:0000256" key="6">
    <source>
        <dbReference type="SAM" id="SignalP"/>
    </source>
</evidence>
<protein>
    <submittedName>
        <fullName evidence="8 9">Uncharacterized protein si:dkeyp-97a10.2 isoform X1</fullName>
    </submittedName>
</protein>
<feature type="chain" id="PRO_5044693872" evidence="6">
    <location>
        <begin position="28"/>
        <end position="305"/>
    </location>
</feature>
<reference evidence="8 9" key="1">
    <citation type="submission" date="2025-04" db="UniProtKB">
        <authorList>
            <consortium name="RefSeq"/>
        </authorList>
    </citation>
    <scope>IDENTIFICATION</scope>
    <source>
        <tissue evidence="8 9">White muscle</tissue>
    </source>
</reference>
<evidence type="ECO:0000256" key="4">
    <source>
        <dbReference type="ARBA" id="ARBA00023180"/>
    </source>
</evidence>
<dbReference type="InterPro" id="IPR015631">
    <property type="entry name" value="CD2/SLAM_rcpt"/>
</dbReference>
<keyword evidence="2 6" id="KW-0732">Signal</keyword>
<dbReference type="InterPro" id="IPR013783">
    <property type="entry name" value="Ig-like_fold"/>
</dbReference>
<comment type="subcellular location">
    <subcellularLocation>
        <location evidence="1">Membrane</location>
    </subcellularLocation>
</comment>
<dbReference type="GO" id="GO:0005911">
    <property type="term" value="C:cell-cell junction"/>
    <property type="evidence" value="ECO:0007669"/>
    <property type="project" value="TreeGrafter"/>
</dbReference>
<accession>A0A8U0PXS9</accession>
<dbReference type="Proteomes" id="UP000808372">
    <property type="component" value="Chromosome 37"/>
</dbReference>
<keyword evidence="3 5" id="KW-0472">Membrane</keyword>
<sequence>MRLQHCLSWSLSLLPLLLLSCGYQCVSVHFQTPQPVNVLPAGRLVLQVQIDRGPKEKISMITWEREPENAKTPGNPGKVTLITFPGQGKRLDGRLSLEEQGSILKLEGFGVADSGVYIVTVTDQAGIKTAGQCTVKEYEAVHHPSVRVNVSHSSLFCVETWGTDLKFSWLHERAAITDAVGHVSPDGKTLFVSSAPICGHFTCMVSNKLGHSSATYTAEPCEREGKRTTVAVVSLVILLVCGAALAFLLWRVSVGFCLGDTGDTVTEARGFRRILRTTCNGEPLITVPKYFRYTPLLKDGLIKGQ</sequence>
<dbReference type="GO" id="GO:0016020">
    <property type="term" value="C:membrane"/>
    <property type="evidence" value="ECO:0007669"/>
    <property type="project" value="UniProtKB-SubCell"/>
</dbReference>
<evidence type="ECO:0000256" key="1">
    <source>
        <dbReference type="ARBA" id="ARBA00004370"/>
    </source>
</evidence>
<dbReference type="GeneID" id="120031289"/>
<evidence type="ECO:0000313" key="8">
    <source>
        <dbReference type="RefSeq" id="XP_038832900.1"/>
    </source>
</evidence>
<keyword evidence="4" id="KW-0325">Glycoprotein</keyword>
<gene>
    <name evidence="8 9" type="primary">si:dkeyp-97a10.2</name>
</gene>
<dbReference type="SUPFAM" id="SSF48726">
    <property type="entry name" value="Immunoglobulin"/>
    <property type="match status" value="1"/>
</dbReference>
<evidence type="ECO:0000256" key="5">
    <source>
        <dbReference type="SAM" id="Phobius"/>
    </source>
</evidence>
<dbReference type="KEGG" id="snh:120031289"/>
<feature type="signal peptide" evidence="6">
    <location>
        <begin position="1"/>
        <end position="27"/>
    </location>
</feature>
<organism evidence="7 8">
    <name type="scientific">Salvelinus namaycush</name>
    <name type="common">Lake trout</name>
    <name type="synonym">Salmo namaycush</name>
    <dbReference type="NCBI Taxonomy" id="8040"/>
    <lineage>
        <taxon>Eukaryota</taxon>
        <taxon>Metazoa</taxon>
        <taxon>Chordata</taxon>
        <taxon>Craniata</taxon>
        <taxon>Vertebrata</taxon>
        <taxon>Euteleostomi</taxon>
        <taxon>Actinopterygii</taxon>
        <taxon>Neopterygii</taxon>
        <taxon>Teleostei</taxon>
        <taxon>Protacanthopterygii</taxon>
        <taxon>Salmoniformes</taxon>
        <taxon>Salmonidae</taxon>
        <taxon>Salmoninae</taxon>
        <taxon>Salvelinus</taxon>
    </lineage>
</organism>
<keyword evidence="5" id="KW-0812">Transmembrane</keyword>
<keyword evidence="5" id="KW-1133">Transmembrane helix</keyword>
<dbReference type="Gene3D" id="2.60.40.10">
    <property type="entry name" value="Immunoglobulins"/>
    <property type="match status" value="2"/>
</dbReference>
<dbReference type="PANTHER" id="PTHR12080:SF108">
    <property type="entry name" value="VASCULAR ENDOTHELIAL GROWTH FACTOR RECEPTOR 1"/>
    <property type="match status" value="1"/>
</dbReference>
<evidence type="ECO:0000313" key="9">
    <source>
        <dbReference type="RefSeq" id="XP_038832901.1"/>
    </source>
</evidence>
<dbReference type="AlphaFoldDB" id="A0A8U0PXS9"/>
<keyword evidence="7" id="KW-1185">Reference proteome</keyword>
<dbReference type="PROSITE" id="PS51257">
    <property type="entry name" value="PROKAR_LIPOPROTEIN"/>
    <property type="match status" value="1"/>
</dbReference>
<evidence type="ECO:0000313" key="7">
    <source>
        <dbReference type="Proteomes" id="UP000808372"/>
    </source>
</evidence>
<dbReference type="InterPro" id="IPR036179">
    <property type="entry name" value="Ig-like_dom_sf"/>
</dbReference>
<name>A0A8U0PXS9_SALNM</name>
<dbReference type="PANTHER" id="PTHR12080">
    <property type="entry name" value="SIGNALING LYMPHOCYTIC ACTIVATION MOLECULE"/>
    <property type="match status" value="1"/>
</dbReference>
<proteinExistence type="predicted"/>
<dbReference type="RefSeq" id="XP_038832901.1">
    <property type="nucleotide sequence ID" value="XM_038976973.1"/>
</dbReference>
<feature type="transmembrane region" description="Helical" evidence="5">
    <location>
        <begin position="230"/>
        <end position="250"/>
    </location>
</feature>
<evidence type="ECO:0000256" key="3">
    <source>
        <dbReference type="ARBA" id="ARBA00023136"/>
    </source>
</evidence>
<evidence type="ECO:0000256" key="2">
    <source>
        <dbReference type="ARBA" id="ARBA00022729"/>
    </source>
</evidence>